<dbReference type="InterPro" id="IPR029056">
    <property type="entry name" value="Ribokinase-like"/>
</dbReference>
<keyword evidence="12" id="KW-0963">Cytoplasm</keyword>
<dbReference type="PROSITE" id="PS00584">
    <property type="entry name" value="PFKB_KINASES_2"/>
    <property type="match status" value="1"/>
</dbReference>
<dbReference type="RefSeq" id="WP_259392939.1">
    <property type="nucleotide sequence ID" value="NZ_JACGXL010000002.1"/>
</dbReference>
<feature type="domain" description="Carbohydrate kinase PfkB" evidence="13">
    <location>
        <begin position="6"/>
        <end position="313"/>
    </location>
</feature>
<feature type="binding site" evidence="12">
    <location>
        <position position="270"/>
    </location>
    <ligand>
        <name>substrate</name>
    </ligand>
</feature>
<keyword evidence="7 12" id="KW-0418">Kinase</keyword>
<dbReference type="PANTHER" id="PTHR10584:SF166">
    <property type="entry name" value="RIBOKINASE"/>
    <property type="match status" value="1"/>
</dbReference>
<dbReference type="GO" id="GO:0005524">
    <property type="term" value="F:ATP binding"/>
    <property type="evidence" value="ECO:0007669"/>
    <property type="project" value="UniProtKB-UniRule"/>
</dbReference>
<evidence type="ECO:0000256" key="9">
    <source>
        <dbReference type="ARBA" id="ARBA00022842"/>
    </source>
</evidence>
<dbReference type="CDD" id="cd01174">
    <property type="entry name" value="ribokinase"/>
    <property type="match status" value="1"/>
</dbReference>
<comment type="similarity">
    <text evidence="12">Belongs to the carbohydrate kinase PfkB family. Ribokinase subfamily.</text>
</comment>
<comment type="activity regulation">
    <text evidence="12">Activated by a monovalent cation that binds near, but not in, the active site. The most likely occupant of the site in vivo is potassium. Ion binding induces a conformational change that may alter substrate affinity.</text>
</comment>
<evidence type="ECO:0000313" key="15">
    <source>
        <dbReference type="Proteomes" id="UP000550401"/>
    </source>
</evidence>
<dbReference type="GO" id="GO:0005829">
    <property type="term" value="C:cytosol"/>
    <property type="evidence" value="ECO:0007669"/>
    <property type="project" value="TreeGrafter"/>
</dbReference>
<evidence type="ECO:0000256" key="2">
    <source>
        <dbReference type="ARBA" id="ARBA00012035"/>
    </source>
</evidence>
<dbReference type="AlphaFoldDB" id="A0A839F146"/>
<dbReference type="InterPro" id="IPR002139">
    <property type="entry name" value="Ribo/fructo_kinase"/>
</dbReference>
<feature type="active site" description="Proton acceptor" evidence="12">
    <location>
        <position position="270"/>
    </location>
</feature>
<dbReference type="Proteomes" id="UP000550401">
    <property type="component" value="Unassembled WGS sequence"/>
</dbReference>
<keyword evidence="15" id="KW-1185">Reference proteome</keyword>
<feature type="binding site" evidence="12">
    <location>
        <position position="302"/>
    </location>
    <ligand>
        <name>K(+)</name>
        <dbReference type="ChEBI" id="CHEBI:29103"/>
    </ligand>
</feature>
<organism evidence="14 15">
    <name type="scientific">Dokdonella fugitiva</name>
    <dbReference type="NCBI Taxonomy" id="328517"/>
    <lineage>
        <taxon>Bacteria</taxon>
        <taxon>Pseudomonadati</taxon>
        <taxon>Pseudomonadota</taxon>
        <taxon>Gammaproteobacteria</taxon>
        <taxon>Lysobacterales</taxon>
        <taxon>Rhodanobacteraceae</taxon>
        <taxon>Dokdonella</taxon>
    </lineage>
</organism>
<evidence type="ECO:0000256" key="5">
    <source>
        <dbReference type="ARBA" id="ARBA00022723"/>
    </source>
</evidence>
<comment type="catalytic activity">
    <reaction evidence="12">
        <text>D-ribose + ATP = D-ribose 5-phosphate + ADP + H(+)</text>
        <dbReference type="Rhea" id="RHEA:13697"/>
        <dbReference type="ChEBI" id="CHEBI:15378"/>
        <dbReference type="ChEBI" id="CHEBI:30616"/>
        <dbReference type="ChEBI" id="CHEBI:47013"/>
        <dbReference type="ChEBI" id="CHEBI:78346"/>
        <dbReference type="ChEBI" id="CHEBI:456216"/>
        <dbReference type="EC" id="2.7.1.15"/>
    </reaction>
</comment>
<comment type="caution">
    <text evidence="14">The sequence shown here is derived from an EMBL/GenBank/DDBJ whole genome shotgun (WGS) entry which is preliminary data.</text>
</comment>
<feature type="binding site" evidence="12">
    <location>
        <begin position="230"/>
        <end position="235"/>
    </location>
    <ligand>
        <name>ATP</name>
        <dbReference type="ChEBI" id="CHEBI:30616"/>
    </ligand>
</feature>
<dbReference type="PROSITE" id="PS00583">
    <property type="entry name" value="PFKB_KINASES_1"/>
    <property type="match status" value="1"/>
</dbReference>
<comment type="subcellular location">
    <subcellularLocation>
        <location evidence="12">Cytoplasm</location>
    </subcellularLocation>
</comment>
<feature type="binding site" evidence="12">
    <location>
        <begin position="269"/>
        <end position="270"/>
    </location>
    <ligand>
        <name>ATP</name>
        <dbReference type="ChEBI" id="CHEBI:30616"/>
    </ligand>
</feature>
<dbReference type="EC" id="2.7.1.15" evidence="2 12"/>
<keyword evidence="5 12" id="KW-0479">Metal-binding</keyword>
<comment type="function">
    <text evidence="12">Catalyzes the phosphorylation of ribose at O-5 in a reaction requiring ATP and magnesium. The resulting D-ribose-5-phosphate can then be used either for sythesis of nucleotides, histidine, and tryptophan, or as a component of the pentose phosphate pathway.</text>
</comment>
<protein>
    <recommendedName>
        <fullName evidence="3 12">Ribokinase</fullName>
        <shortName evidence="12">RK</shortName>
        <ecNumber evidence="2 12">2.7.1.15</ecNumber>
    </recommendedName>
</protein>
<dbReference type="GO" id="GO:0019303">
    <property type="term" value="P:D-ribose catabolic process"/>
    <property type="evidence" value="ECO:0007669"/>
    <property type="project" value="UniProtKB-UniRule"/>
</dbReference>
<keyword evidence="4 12" id="KW-0808">Transferase</keyword>
<evidence type="ECO:0000256" key="7">
    <source>
        <dbReference type="ARBA" id="ARBA00022777"/>
    </source>
</evidence>
<feature type="binding site" evidence="12">
    <location>
        <begin position="13"/>
        <end position="15"/>
    </location>
    <ligand>
        <name>substrate</name>
    </ligand>
</feature>
<evidence type="ECO:0000259" key="13">
    <source>
        <dbReference type="Pfam" id="PF00294"/>
    </source>
</evidence>
<evidence type="ECO:0000256" key="4">
    <source>
        <dbReference type="ARBA" id="ARBA00022679"/>
    </source>
</evidence>
<sequence>MAAPLALVVGSYNHDYAWRVERAPSAGETLRGDAFRTAPGGKGFNQAVACARQGASTAFVAAIGTDAAGDGARRLAADEGIDAHWQVCGDAATGSACIVVEAGGQNRIIVALGANERLEPAFLRERANLFAAADVLLVQLENGIEATRAALDLAHAHGVLRVLNPAPVHAALDAALLARCDVVTPNESEFALLLERSGGARVDAATLGARDDAELHRLARGLGAASVVVTLGAHGCFVSHADAKLRGDAQPYYRIAAERADVVDTTGAGDAFSGALVAALLRGGDRPLRDAVVHANRCAALSTERRGAAEAMPRYADVTRRFG</sequence>
<evidence type="ECO:0000256" key="12">
    <source>
        <dbReference type="HAMAP-Rule" id="MF_01987"/>
    </source>
</evidence>
<feature type="binding site" evidence="12">
    <location>
        <position position="266"/>
    </location>
    <ligand>
        <name>K(+)</name>
        <dbReference type="ChEBI" id="CHEBI:29103"/>
    </ligand>
</feature>
<comment type="subunit">
    <text evidence="12">Homodimer.</text>
</comment>
<feature type="binding site" evidence="12">
    <location>
        <position position="141"/>
    </location>
    <ligand>
        <name>substrate</name>
    </ligand>
</feature>
<keyword evidence="6 12" id="KW-0547">Nucleotide-binding</keyword>
<evidence type="ECO:0000256" key="1">
    <source>
        <dbReference type="ARBA" id="ARBA00005380"/>
    </source>
</evidence>
<dbReference type="GO" id="GO:0004747">
    <property type="term" value="F:ribokinase activity"/>
    <property type="evidence" value="ECO:0007669"/>
    <property type="project" value="UniProtKB-UniRule"/>
</dbReference>
<feature type="binding site" evidence="12">
    <location>
        <position position="307"/>
    </location>
    <ligand>
        <name>K(+)</name>
        <dbReference type="ChEBI" id="CHEBI:29103"/>
    </ligand>
</feature>
<comment type="cofactor">
    <cofactor evidence="12">
        <name>Mg(2+)</name>
        <dbReference type="ChEBI" id="CHEBI:18420"/>
    </cofactor>
    <text evidence="12">Requires a divalent cation, most likely magnesium in vivo, as an electrophilic catalyst to aid phosphoryl group transfer. It is the chelate of the metal and the nucleotide that is the actual substrate.</text>
</comment>
<dbReference type="UniPathway" id="UPA00916">
    <property type="reaction ID" value="UER00889"/>
</dbReference>
<dbReference type="HAMAP" id="MF_01987">
    <property type="entry name" value="Ribokinase"/>
    <property type="match status" value="1"/>
</dbReference>
<feature type="binding site" evidence="12">
    <location>
        <position position="186"/>
    </location>
    <ligand>
        <name>ATP</name>
        <dbReference type="ChEBI" id="CHEBI:30616"/>
    </ligand>
</feature>
<accession>A0A839F146</accession>
<dbReference type="GO" id="GO:0046872">
    <property type="term" value="F:metal ion binding"/>
    <property type="evidence" value="ECO:0007669"/>
    <property type="project" value="UniProtKB-KW"/>
</dbReference>
<keyword evidence="10 12" id="KW-0630">Potassium</keyword>
<dbReference type="Pfam" id="PF00294">
    <property type="entry name" value="PfkB"/>
    <property type="match status" value="1"/>
</dbReference>
<keyword evidence="8 12" id="KW-0067">ATP-binding</keyword>
<dbReference type="SUPFAM" id="SSF53613">
    <property type="entry name" value="Ribokinase-like"/>
    <property type="match status" value="1"/>
</dbReference>
<evidence type="ECO:0000256" key="3">
    <source>
        <dbReference type="ARBA" id="ARBA00016943"/>
    </source>
</evidence>
<comment type="similarity">
    <text evidence="1">Belongs to the carbohydrate kinase pfkB family.</text>
</comment>
<evidence type="ECO:0000256" key="8">
    <source>
        <dbReference type="ARBA" id="ARBA00022840"/>
    </source>
</evidence>
<dbReference type="PRINTS" id="PR00990">
    <property type="entry name" value="RIBOKINASE"/>
</dbReference>
<evidence type="ECO:0000256" key="11">
    <source>
        <dbReference type="ARBA" id="ARBA00023277"/>
    </source>
</evidence>
<feature type="binding site" evidence="12">
    <location>
        <begin position="41"/>
        <end position="45"/>
    </location>
    <ligand>
        <name>substrate</name>
    </ligand>
</feature>
<comment type="caution">
    <text evidence="12">Lacks conserved residue(s) required for the propagation of feature annotation.</text>
</comment>
<dbReference type="Gene3D" id="3.40.1190.20">
    <property type="match status" value="1"/>
</dbReference>
<dbReference type="PANTHER" id="PTHR10584">
    <property type="entry name" value="SUGAR KINASE"/>
    <property type="match status" value="1"/>
</dbReference>
<dbReference type="InterPro" id="IPR002173">
    <property type="entry name" value="Carboh/pur_kinase_PfkB_CS"/>
</dbReference>
<proteinExistence type="inferred from homology"/>
<feature type="binding site" evidence="12">
    <location>
        <position position="305"/>
    </location>
    <ligand>
        <name>K(+)</name>
        <dbReference type="ChEBI" id="CHEBI:29103"/>
    </ligand>
</feature>
<feature type="binding site" evidence="12">
    <location>
        <position position="264"/>
    </location>
    <ligand>
        <name>K(+)</name>
        <dbReference type="ChEBI" id="CHEBI:29103"/>
    </ligand>
</feature>
<name>A0A839F146_9GAMM</name>
<feature type="binding site" evidence="12">
    <location>
        <position position="296"/>
    </location>
    <ligand>
        <name>ATP</name>
        <dbReference type="ChEBI" id="CHEBI:30616"/>
    </ligand>
</feature>
<reference evidence="14 15" key="1">
    <citation type="submission" date="2020-07" db="EMBL/GenBank/DDBJ databases">
        <title>Genomic Encyclopedia of Type Strains, Phase IV (KMG-V): Genome sequencing to study the core and pangenomes of soil and plant-associated prokaryotes.</title>
        <authorList>
            <person name="Whitman W."/>
        </authorList>
    </citation>
    <scope>NUCLEOTIDE SEQUENCE [LARGE SCALE GENOMIC DNA]</scope>
    <source>
        <strain evidence="14 15">RH2WT43</strain>
    </source>
</reference>
<keyword evidence="11 12" id="KW-0119">Carbohydrate metabolism</keyword>
<comment type="pathway">
    <text evidence="12">Carbohydrate metabolism; D-ribose degradation; D-ribose 5-phosphate from beta-D-ribopyranose: step 2/2.</text>
</comment>
<evidence type="ECO:0000256" key="10">
    <source>
        <dbReference type="ARBA" id="ARBA00022958"/>
    </source>
</evidence>
<dbReference type="EMBL" id="JACGXL010000002">
    <property type="protein sequence ID" value="MBA8887609.1"/>
    <property type="molecule type" value="Genomic_DNA"/>
</dbReference>
<evidence type="ECO:0000313" key="14">
    <source>
        <dbReference type="EMBL" id="MBA8887609.1"/>
    </source>
</evidence>
<keyword evidence="9 12" id="KW-0460">Magnesium</keyword>
<dbReference type="InterPro" id="IPR011877">
    <property type="entry name" value="Ribokinase"/>
</dbReference>
<dbReference type="InterPro" id="IPR011611">
    <property type="entry name" value="PfkB_dom"/>
</dbReference>
<gene>
    <name evidence="12" type="primary">rbsK</name>
    <name evidence="14" type="ORF">FHW12_001823</name>
</gene>
<evidence type="ECO:0000256" key="6">
    <source>
        <dbReference type="ARBA" id="ARBA00022741"/>
    </source>
</evidence>